<evidence type="ECO:0000313" key="3">
    <source>
        <dbReference type="Proteomes" id="UP000422221"/>
    </source>
</evidence>
<organism evidence="2 3">
    <name type="scientific">Bacteroides salyersiae</name>
    <dbReference type="NCBI Taxonomy" id="291644"/>
    <lineage>
        <taxon>Bacteria</taxon>
        <taxon>Pseudomonadati</taxon>
        <taxon>Bacteroidota</taxon>
        <taxon>Bacteroidia</taxon>
        <taxon>Bacteroidales</taxon>
        <taxon>Bacteroidaceae</taxon>
        <taxon>Bacteroides</taxon>
    </lineage>
</organism>
<comment type="caution">
    <text evidence="2">The sequence shown here is derived from an EMBL/GenBank/DDBJ whole genome shotgun (WGS) entry which is preliminary data.</text>
</comment>
<feature type="chain" id="PRO_5029595192" description="Lipocalin-like domain-containing protein" evidence="1">
    <location>
        <begin position="21"/>
        <end position="225"/>
    </location>
</feature>
<sequence>MKKQLLLVMAFVAGVFTANAQEWNFSDFTAGDIAETTVIDGLTIHASSGKKVSIDGSKKTFEDYSFTQRLKFGGTGGFDAETGEPIDRILSFPVSGNATITVIGTHASSSGDPRSLMVTAGSKDNEVGSMEVTPGEITKKEIIYTGEATTIYVYSASSGINLYLLSVKENGTPSGIVSAEAGKEVVATEYYNVVGMRLNEPAKGLNIIKRIMSDGSVETTKACIE</sequence>
<dbReference type="AlphaFoldDB" id="A0A7J4XPB8"/>
<gene>
    <name evidence="2" type="ORF">F3F73_01215</name>
</gene>
<proteinExistence type="predicted"/>
<protein>
    <recommendedName>
        <fullName evidence="4">Lipocalin-like domain-containing protein</fullName>
    </recommendedName>
</protein>
<evidence type="ECO:0008006" key="4">
    <source>
        <dbReference type="Google" id="ProtNLM"/>
    </source>
</evidence>
<dbReference type="GeneID" id="93115961"/>
<evidence type="ECO:0000313" key="2">
    <source>
        <dbReference type="EMBL" id="KAA3770600.1"/>
    </source>
</evidence>
<dbReference type="RefSeq" id="WP_055293592.1">
    <property type="nucleotide sequence ID" value="NZ_CAXSTI010000005.1"/>
</dbReference>
<accession>A0A7J4XPB8</accession>
<dbReference type="Proteomes" id="UP000422221">
    <property type="component" value="Unassembled WGS sequence"/>
</dbReference>
<dbReference type="EMBL" id="VWMK01000001">
    <property type="protein sequence ID" value="KAA3770600.1"/>
    <property type="molecule type" value="Genomic_DNA"/>
</dbReference>
<feature type="signal peptide" evidence="1">
    <location>
        <begin position="1"/>
        <end position="20"/>
    </location>
</feature>
<reference evidence="2 3" key="1">
    <citation type="journal article" date="2019" name="Nat. Med.">
        <title>A library of human gut bacterial isolates paired with longitudinal multiomics data enables mechanistic microbiome research.</title>
        <authorList>
            <person name="Poyet M."/>
            <person name="Groussin M."/>
            <person name="Gibbons S.M."/>
            <person name="Avila-Pacheco J."/>
            <person name="Jiang X."/>
            <person name="Kearney S.M."/>
            <person name="Perrotta A.R."/>
            <person name="Berdy B."/>
            <person name="Zhao S."/>
            <person name="Lieberman T.D."/>
            <person name="Swanson P.K."/>
            <person name="Smith M."/>
            <person name="Roesemann S."/>
            <person name="Alexander J.E."/>
            <person name="Rich S.A."/>
            <person name="Livny J."/>
            <person name="Vlamakis H."/>
            <person name="Clish C."/>
            <person name="Bullock K."/>
            <person name="Deik A."/>
            <person name="Scott J."/>
            <person name="Pierce K.A."/>
            <person name="Xavier R.J."/>
            <person name="Alm E.J."/>
        </authorList>
    </citation>
    <scope>NUCLEOTIDE SEQUENCE [LARGE SCALE GENOMIC DNA]</scope>
    <source>
        <strain evidence="2 3">BIOML-A10</strain>
    </source>
</reference>
<evidence type="ECO:0000256" key="1">
    <source>
        <dbReference type="SAM" id="SignalP"/>
    </source>
</evidence>
<keyword evidence="1" id="KW-0732">Signal</keyword>
<name>A0A7J4XPB8_9BACE</name>